<proteinExistence type="predicted"/>
<dbReference type="SUPFAM" id="SSF48208">
    <property type="entry name" value="Six-hairpin glycosidases"/>
    <property type="match status" value="1"/>
</dbReference>
<dbReference type="InterPro" id="IPR008928">
    <property type="entry name" value="6-hairpin_glycosidase_sf"/>
</dbReference>
<name>A0ABW1PJZ3_9FLAO</name>
<sequence>MKPISALTSSSQDNLENGTVLLEKAFGCYPLQILFDGFCLWLVAIWPDGGRMAFRAGLFNTEKLQLKSQRETTDGIQIALEGKTGSTKINLNFPDPAKPIFHYTASFTPAFDLLPPNAARDIMPLFKGQGRTQNTSGRIHASQIGLRSGLLFFTLEQPKSGSVFYFQNLTALNPFCEATGTSAGDLVGGSWPEIGLKLPETSSGKPLKKDKEYVISDAYVCLSDAVPSDNYEISRLYLDSLAAVYRLLPIPETKYHDWPDILKRGLDGLSNHKGCWKFADGRSYLNAYVSDYKTPPESMVQLAVLLPLTDFDEWSGEDHSPIIEALHNGLENFYDPQLGTIVRWLPALEKNLDWSEEQKEPGVMDSWYLHHPLLNLSRLALKGDANAKKLLLDSLPYTIKVARHFSYEWPVFYNMATLEVLKAETAPGKGGEKDVPGAYAHLMLQAWKLTGNKTYLEEACRAAKKLDGLGLDVFYQANNTAFSAGALLSLYKETKDKIFLDLSHLCIAAILNNVQLWECNYGNARHYPTFFAVYPLKDAPYTAAYEEQEVFAALHEFLIEADSVDEVLPSVKMLLAECLRHIINRVAYYYPPMLPNEVIADKEDVKTGEIDPNLWIALEDLQDGWNRSGQVGQEVYGAGVAFGIVPRQYHRVDEANLMVFTDYPAANFRKSGNTLTFQLQGGSEMQCRMATVPIKKDKPIPKLTVAAGQSSKKRMPVHALATAKGAFKEYILNGCSSIKIEW</sequence>
<comment type="caution">
    <text evidence="1">The sequence shown here is derived from an EMBL/GenBank/DDBJ whole genome shotgun (WGS) entry which is preliminary data.</text>
</comment>
<protein>
    <submittedName>
        <fullName evidence="1">Uncharacterized protein</fullName>
    </submittedName>
</protein>
<evidence type="ECO:0000313" key="2">
    <source>
        <dbReference type="Proteomes" id="UP001596287"/>
    </source>
</evidence>
<reference evidence="2" key="1">
    <citation type="journal article" date="2019" name="Int. J. Syst. Evol. Microbiol.">
        <title>The Global Catalogue of Microorganisms (GCM) 10K type strain sequencing project: providing services to taxonomists for standard genome sequencing and annotation.</title>
        <authorList>
            <consortium name="The Broad Institute Genomics Platform"/>
            <consortium name="The Broad Institute Genome Sequencing Center for Infectious Disease"/>
            <person name="Wu L."/>
            <person name="Ma J."/>
        </authorList>
    </citation>
    <scope>NUCLEOTIDE SEQUENCE [LARGE SCALE GENOMIC DNA]</scope>
    <source>
        <strain evidence="2">CCUG 49679</strain>
    </source>
</reference>
<dbReference type="RefSeq" id="WP_379790009.1">
    <property type="nucleotide sequence ID" value="NZ_JBHSQB010000003.1"/>
</dbReference>
<organism evidence="1 2">
    <name type="scientific">Flavobacterium qiangtangense</name>
    <dbReference type="NCBI Taxonomy" id="1442595"/>
    <lineage>
        <taxon>Bacteria</taxon>
        <taxon>Pseudomonadati</taxon>
        <taxon>Bacteroidota</taxon>
        <taxon>Flavobacteriia</taxon>
        <taxon>Flavobacteriales</taxon>
        <taxon>Flavobacteriaceae</taxon>
        <taxon>Flavobacterium</taxon>
    </lineage>
</organism>
<keyword evidence="2" id="KW-1185">Reference proteome</keyword>
<dbReference type="Proteomes" id="UP001596287">
    <property type="component" value="Unassembled WGS sequence"/>
</dbReference>
<evidence type="ECO:0000313" key="1">
    <source>
        <dbReference type="EMBL" id="MFC6095388.1"/>
    </source>
</evidence>
<accession>A0ABW1PJZ3</accession>
<dbReference type="EMBL" id="JBHSQB010000003">
    <property type="protein sequence ID" value="MFC6095388.1"/>
    <property type="molecule type" value="Genomic_DNA"/>
</dbReference>
<gene>
    <name evidence="1" type="ORF">ACFPVY_01915</name>
</gene>